<sequence length="105" mass="12202">MFDVSPCRFVYFSSHSGHFQLEIRFSGRARWRQPTHQATPATWNSDQTRLSGGPDEIQMDSDLLLLHVSDDPRSRDFRWSRDLVKPSQTQSMLVNESQTWSLCEA</sequence>
<keyword evidence="2" id="KW-1185">Reference proteome</keyword>
<dbReference type="EMBL" id="CM042025">
    <property type="protein sequence ID" value="KAI3807223.1"/>
    <property type="molecule type" value="Genomic_DNA"/>
</dbReference>
<gene>
    <name evidence="1" type="ORF">L1987_23148</name>
</gene>
<name>A0ACB9IHR1_9ASTR</name>
<comment type="caution">
    <text evidence="1">The sequence shown here is derived from an EMBL/GenBank/DDBJ whole genome shotgun (WGS) entry which is preliminary data.</text>
</comment>
<reference evidence="2" key="1">
    <citation type="journal article" date="2022" name="Mol. Ecol. Resour.">
        <title>The genomes of chicory, endive, great burdock and yacon provide insights into Asteraceae palaeo-polyploidization history and plant inulin production.</title>
        <authorList>
            <person name="Fan W."/>
            <person name="Wang S."/>
            <person name="Wang H."/>
            <person name="Wang A."/>
            <person name="Jiang F."/>
            <person name="Liu H."/>
            <person name="Zhao H."/>
            <person name="Xu D."/>
            <person name="Zhang Y."/>
        </authorList>
    </citation>
    <scope>NUCLEOTIDE SEQUENCE [LARGE SCALE GENOMIC DNA]</scope>
    <source>
        <strain evidence="2">cv. Yunnan</strain>
    </source>
</reference>
<accession>A0ACB9IHR1</accession>
<protein>
    <submittedName>
        <fullName evidence="1">Uncharacterized protein</fullName>
    </submittedName>
</protein>
<organism evidence="1 2">
    <name type="scientific">Smallanthus sonchifolius</name>
    <dbReference type="NCBI Taxonomy" id="185202"/>
    <lineage>
        <taxon>Eukaryota</taxon>
        <taxon>Viridiplantae</taxon>
        <taxon>Streptophyta</taxon>
        <taxon>Embryophyta</taxon>
        <taxon>Tracheophyta</taxon>
        <taxon>Spermatophyta</taxon>
        <taxon>Magnoliopsida</taxon>
        <taxon>eudicotyledons</taxon>
        <taxon>Gunneridae</taxon>
        <taxon>Pentapetalae</taxon>
        <taxon>asterids</taxon>
        <taxon>campanulids</taxon>
        <taxon>Asterales</taxon>
        <taxon>Asteraceae</taxon>
        <taxon>Asteroideae</taxon>
        <taxon>Heliantheae alliance</taxon>
        <taxon>Millerieae</taxon>
        <taxon>Smallanthus</taxon>
    </lineage>
</organism>
<proteinExistence type="predicted"/>
<reference evidence="1 2" key="2">
    <citation type="journal article" date="2022" name="Mol. Ecol. Resour.">
        <title>The genomes of chicory, endive, great burdock and yacon provide insights into Asteraceae paleo-polyploidization history and plant inulin production.</title>
        <authorList>
            <person name="Fan W."/>
            <person name="Wang S."/>
            <person name="Wang H."/>
            <person name="Wang A."/>
            <person name="Jiang F."/>
            <person name="Liu H."/>
            <person name="Zhao H."/>
            <person name="Xu D."/>
            <person name="Zhang Y."/>
        </authorList>
    </citation>
    <scope>NUCLEOTIDE SEQUENCE [LARGE SCALE GENOMIC DNA]</scope>
    <source>
        <strain evidence="2">cv. Yunnan</strain>
        <tissue evidence="1">Leaves</tissue>
    </source>
</reference>
<dbReference type="Proteomes" id="UP001056120">
    <property type="component" value="Linkage Group LG08"/>
</dbReference>
<evidence type="ECO:0000313" key="2">
    <source>
        <dbReference type="Proteomes" id="UP001056120"/>
    </source>
</evidence>
<evidence type="ECO:0000313" key="1">
    <source>
        <dbReference type="EMBL" id="KAI3807223.1"/>
    </source>
</evidence>